<organism evidence="1">
    <name type="scientific">Xenorhabdus bovienii str. oregonense</name>
    <dbReference type="NCBI Taxonomy" id="1398202"/>
    <lineage>
        <taxon>Bacteria</taxon>
        <taxon>Pseudomonadati</taxon>
        <taxon>Pseudomonadota</taxon>
        <taxon>Gammaproteobacteria</taxon>
        <taxon>Enterobacterales</taxon>
        <taxon>Morganellaceae</taxon>
        <taxon>Xenorhabdus</taxon>
    </lineage>
</organism>
<accession>A0A077P7L4</accession>
<dbReference type="HOGENOM" id="CLU_3224006_0_0_6"/>
<comment type="caution">
    <text evidence="1">The sequence shown here is derived from an EMBL/GenBank/DDBJ whole genome shotgun (WGS) entry which is preliminary data.</text>
</comment>
<sequence>MMGYLYVTAAMSALGGNGERVIDPLCCSGVGVPWGELHDEPPSI</sequence>
<name>A0A077P7L4_XENBV</name>
<evidence type="ECO:0000313" key="1">
    <source>
        <dbReference type="EMBL" id="CDH06854.1"/>
    </source>
</evidence>
<dbReference type="AlphaFoldDB" id="A0A077P7L4"/>
<dbReference type="EMBL" id="CBSX010000166">
    <property type="protein sequence ID" value="CDH06854.1"/>
    <property type="molecule type" value="Genomic_DNA"/>
</dbReference>
<reference evidence="1" key="1">
    <citation type="submission" date="2013-07" db="EMBL/GenBank/DDBJ databases">
        <title>Sub-species coevolution in mutualistic symbiosis.</title>
        <authorList>
            <person name="Murfin K."/>
            <person name="Klassen J."/>
            <person name="Lee M."/>
            <person name="Forst S."/>
            <person name="Stock P."/>
            <person name="Goodrich-Blair H."/>
        </authorList>
    </citation>
    <scope>NUCLEOTIDE SEQUENCE [LARGE SCALE GENOMIC DNA]</scope>
    <source>
        <strain evidence="1">Oregonense</strain>
    </source>
</reference>
<dbReference type="Proteomes" id="UP000028483">
    <property type="component" value="Unassembled WGS sequence"/>
</dbReference>
<gene>
    <name evidence="1" type="ORF">XBO1_2480031</name>
</gene>
<proteinExistence type="predicted"/>
<protein>
    <submittedName>
        <fullName evidence="1">Uncharacterized protein</fullName>
    </submittedName>
</protein>